<sequence length="222" mass="26213">MRELGLEFPEGAGGRHFSYAYYSRKLANREVVDRKWLVYSKDVDKVYCFCCKLFKTNKSKYSLLASDGLADWKRLSSRLQDHERGFEHFKNMNTWNEVRLRLSKKQTVDDDMQRGIAKEKERWRQVLQRIVSAVKFLAKCNLAFRESSEKLYEDNNGNFLGTIEMIAEFDPVMQEHIRRIQNNEIHHHYLGHNIQNELISLLADAVKKIPSISLLSWIVPRM</sequence>
<reference evidence="1" key="1">
    <citation type="submission" date="2021-05" db="EMBL/GenBank/DDBJ databases">
        <authorList>
            <person name="Scholz U."/>
            <person name="Mascher M."/>
            <person name="Fiebig A."/>
        </authorList>
    </citation>
    <scope>NUCLEOTIDE SEQUENCE [LARGE SCALE GENOMIC DNA]</scope>
</reference>
<accession>A0ACD5YWG7</accession>
<dbReference type="EnsemblPlants" id="AVESA.00010b.r2.6AG1038960.1">
    <property type="protein sequence ID" value="AVESA.00010b.r2.6AG1038960.1.CDS"/>
    <property type="gene ID" value="AVESA.00010b.r2.6AG1038960"/>
</dbReference>
<evidence type="ECO:0000313" key="2">
    <source>
        <dbReference type="Proteomes" id="UP001732700"/>
    </source>
</evidence>
<reference evidence="1" key="2">
    <citation type="submission" date="2025-09" db="UniProtKB">
        <authorList>
            <consortium name="EnsemblPlants"/>
        </authorList>
    </citation>
    <scope>IDENTIFICATION</scope>
</reference>
<protein>
    <submittedName>
        <fullName evidence="1">Uncharacterized protein</fullName>
    </submittedName>
</protein>
<dbReference type="Proteomes" id="UP001732700">
    <property type="component" value="Chromosome 6A"/>
</dbReference>
<organism evidence="1 2">
    <name type="scientific">Avena sativa</name>
    <name type="common">Oat</name>
    <dbReference type="NCBI Taxonomy" id="4498"/>
    <lineage>
        <taxon>Eukaryota</taxon>
        <taxon>Viridiplantae</taxon>
        <taxon>Streptophyta</taxon>
        <taxon>Embryophyta</taxon>
        <taxon>Tracheophyta</taxon>
        <taxon>Spermatophyta</taxon>
        <taxon>Magnoliopsida</taxon>
        <taxon>Liliopsida</taxon>
        <taxon>Poales</taxon>
        <taxon>Poaceae</taxon>
        <taxon>BOP clade</taxon>
        <taxon>Pooideae</taxon>
        <taxon>Poodae</taxon>
        <taxon>Poeae</taxon>
        <taxon>Poeae Chloroplast Group 1 (Aveneae type)</taxon>
        <taxon>Aveninae</taxon>
        <taxon>Avena</taxon>
    </lineage>
</organism>
<evidence type="ECO:0000313" key="1">
    <source>
        <dbReference type="EnsemblPlants" id="AVESA.00010b.r2.6AG1038960.1.CDS"/>
    </source>
</evidence>
<keyword evidence="2" id="KW-1185">Reference proteome</keyword>
<proteinExistence type="predicted"/>
<name>A0ACD5YWG7_AVESA</name>